<organism evidence="3 4">
    <name type="scientific">Slackia exigua (strain ATCC 700122 / DSM 15923 / CIP 105133 / JCM 11022 / KCTC 5966 / S-7)</name>
    <dbReference type="NCBI Taxonomy" id="649764"/>
    <lineage>
        <taxon>Bacteria</taxon>
        <taxon>Bacillati</taxon>
        <taxon>Actinomycetota</taxon>
        <taxon>Coriobacteriia</taxon>
        <taxon>Eggerthellales</taxon>
        <taxon>Eggerthellaceae</taxon>
        <taxon>Slackia</taxon>
    </lineage>
</organism>
<dbReference type="Proteomes" id="UP000006001">
    <property type="component" value="Unassembled WGS sequence"/>
</dbReference>
<dbReference type="STRING" id="649764.HMPREF0762_00261"/>
<dbReference type="PANTHER" id="PTHR43022:SF1">
    <property type="entry name" value="PROTEIN SMF"/>
    <property type="match status" value="1"/>
</dbReference>
<evidence type="ECO:0000256" key="1">
    <source>
        <dbReference type="ARBA" id="ARBA00006525"/>
    </source>
</evidence>
<sequence length="311" mass="32295">MSAPHDGVRGPRFEISLDSEDYPEALRNVRNPPGVLYVMGDPAALSEGLAVVGARRATAYGRRAASLFAGMAAKRGVPVVSGGARGCDSCGHAACLDAGGTTVAFLGGGIARPYPADNVPLFQRIVDGGGALASEHPWDYPPVPHAFRARNRLIAGMSRATLIVEAGLPSGTFSTADEALAVGREVLVVPGSIFSPSSKGSNRLLSQGAMPVVDEESFDDVLSRVFPEACGASSSLEAQGETVGDLGARAQLSFAEGLLLDEIVANPLRLDEVTALPSQTGSSLAESMARMGRLETMGLIERYPDGRFGAR</sequence>
<dbReference type="HOGENOM" id="CLU_029601_0_4_11"/>
<proteinExistence type="inferred from homology"/>
<accession>D0WEN1</accession>
<evidence type="ECO:0000259" key="2">
    <source>
        <dbReference type="Pfam" id="PF02481"/>
    </source>
</evidence>
<evidence type="ECO:0000313" key="3">
    <source>
        <dbReference type="EMBL" id="EEZ62169.1"/>
    </source>
</evidence>
<dbReference type="GeneID" id="85006922"/>
<reference evidence="3" key="1">
    <citation type="submission" date="2009-10" db="EMBL/GenBank/DDBJ databases">
        <authorList>
            <person name="Weinstock G."/>
            <person name="Sodergren E."/>
            <person name="Clifton S."/>
            <person name="Fulton L."/>
            <person name="Fulton B."/>
            <person name="Courtney L."/>
            <person name="Fronick C."/>
            <person name="Harrison M."/>
            <person name="Strong C."/>
            <person name="Farmer C."/>
            <person name="Delahaunty K."/>
            <person name="Markovic C."/>
            <person name="Hall O."/>
            <person name="Minx P."/>
            <person name="Tomlinson C."/>
            <person name="Mitreva M."/>
            <person name="Nelson J."/>
            <person name="Hou S."/>
            <person name="Wollam A."/>
            <person name="Pepin K.H."/>
            <person name="Johnson M."/>
            <person name="Bhonagiri V."/>
            <person name="Nash W.E."/>
            <person name="Warren W."/>
            <person name="Chinwalla A."/>
            <person name="Mardis E.R."/>
            <person name="Wilson R.K."/>
        </authorList>
    </citation>
    <scope>NUCLEOTIDE SEQUENCE [LARGE SCALE GENOMIC DNA]</scope>
    <source>
        <strain evidence="3">ATCC 700122</strain>
    </source>
</reference>
<feature type="domain" description="Smf/DprA SLOG" evidence="2">
    <location>
        <begin position="16"/>
        <end position="216"/>
    </location>
</feature>
<dbReference type="Gene3D" id="3.40.50.450">
    <property type="match status" value="1"/>
</dbReference>
<dbReference type="NCBIfam" id="TIGR00732">
    <property type="entry name" value="dprA"/>
    <property type="match status" value="1"/>
</dbReference>
<dbReference type="SUPFAM" id="SSF102405">
    <property type="entry name" value="MCP/YpsA-like"/>
    <property type="match status" value="1"/>
</dbReference>
<dbReference type="GO" id="GO:0009294">
    <property type="term" value="P:DNA-mediated transformation"/>
    <property type="evidence" value="ECO:0007669"/>
    <property type="project" value="InterPro"/>
</dbReference>
<dbReference type="EMBL" id="ACUX02000004">
    <property type="protein sequence ID" value="EEZ62169.1"/>
    <property type="molecule type" value="Genomic_DNA"/>
</dbReference>
<dbReference type="InterPro" id="IPR057666">
    <property type="entry name" value="DrpA_SLOG"/>
</dbReference>
<keyword evidence="4" id="KW-1185">Reference proteome</keyword>
<gene>
    <name evidence="3" type="primary">dprA</name>
    <name evidence="3" type="ORF">HMPREF0762_00261</name>
</gene>
<dbReference type="PANTHER" id="PTHR43022">
    <property type="entry name" value="PROTEIN SMF"/>
    <property type="match status" value="1"/>
</dbReference>
<dbReference type="Pfam" id="PF02481">
    <property type="entry name" value="DNA_processg_A"/>
    <property type="match status" value="1"/>
</dbReference>
<comment type="caution">
    <text evidence="3">The sequence shown here is derived from an EMBL/GenBank/DDBJ whole genome shotgun (WGS) entry which is preliminary data.</text>
</comment>
<dbReference type="AlphaFoldDB" id="D0WEN1"/>
<dbReference type="InterPro" id="IPR003488">
    <property type="entry name" value="DprA"/>
</dbReference>
<dbReference type="RefSeq" id="WP_006361509.1">
    <property type="nucleotide sequence ID" value="NZ_GG700630.1"/>
</dbReference>
<dbReference type="eggNOG" id="COG0758">
    <property type="taxonomic scope" value="Bacteria"/>
</dbReference>
<name>D0WEN1_SLAES</name>
<comment type="similarity">
    <text evidence="1">Belongs to the DprA/Smf family.</text>
</comment>
<protein>
    <submittedName>
        <fullName evidence="3">DNA protecting protein DprA</fullName>
    </submittedName>
</protein>
<dbReference type="OrthoDB" id="9785707at2"/>
<evidence type="ECO:0000313" key="4">
    <source>
        <dbReference type="Proteomes" id="UP000006001"/>
    </source>
</evidence>